<reference evidence="1 2" key="1">
    <citation type="submission" date="2018-10" db="EMBL/GenBank/DDBJ databases">
        <title>Genomic Encyclopedia of Archaeal and Bacterial Type Strains, Phase II (KMG-II): from individual species to whole genera.</title>
        <authorList>
            <person name="Goeker M."/>
        </authorList>
    </citation>
    <scope>NUCLEOTIDE SEQUENCE [LARGE SCALE GENOMIC DNA]</scope>
    <source>
        <strain evidence="1 2">DSM 16510</strain>
    </source>
</reference>
<dbReference type="AlphaFoldDB" id="A0A497XNL5"/>
<gene>
    <name evidence="1" type="ORF">BCF55_0108</name>
</gene>
<name>A0A497XNL5_9AQUI</name>
<accession>A0A497XNL5</accession>
<evidence type="ECO:0000313" key="2">
    <source>
        <dbReference type="Proteomes" id="UP000267841"/>
    </source>
</evidence>
<dbReference type="RefSeq" id="WP_121008749.1">
    <property type="nucleotide sequence ID" value="NZ_RCCJ01000001.1"/>
</dbReference>
<dbReference type="EMBL" id="RCCJ01000001">
    <property type="protein sequence ID" value="RLJ69851.1"/>
    <property type="molecule type" value="Genomic_DNA"/>
</dbReference>
<evidence type="ECO:0000313" key="1">
    <source>
        <dbReference type="EMBL" id="RLJ69851.1"/>
    </source>
</evidence>
<comment type="caution">
    <text evidence="1">The sequence shown here is derived from an EMBL/GenBank/DDBJ whole genome shotgun (WGS) entry which is preliminary data.</text>
</comment>
<proteinExistence type="predicted"/>
<dbReference type="Proteomes" id="UP000267841">
    <property type="component" value="Unassembled WGS sequence"/>
</dbReference>
<keyword evidence="2" id="KW-1185">Reference proteome</keyword>
<sequence length="99" mass="11775">MKGLLLLAGLALVGLSYADMREHYGKRHEHQRWCEQNWAQCKEFKLQKITIKERYLAGKRDCLQKAQDYWSYKECVAPLKVKMKRELSELRRKMGESAK</sequence>
<organism evidence="1 2">
    <name type="scientific">Hydrogenivirga caldilitoris</name>
    <dbReference type="NCBI Taxonomy" id="246264"/>
    <lineage>
        <taxon>Bacteria</taxon>
        <taxon>Pseudomonadati</taxon>
        <taxon>Aquificota</taxon>
        <taxon>Aquificia</taxon>
        <taxon>Aquificales</taxon>
        <taxon>Aquificaceae</taxon>
        <taxon>Hydrogenivirga</taxon>
    </lineage>
</organism>
<protein>
    <submittedName>
        <fullName evidence="1">Uncharacterized protein</fullName>
    </submittedName>
</protein>
<dbReference type="OrthoDB" id="9943724at2"/>